<accession>A0A0A8ZQD4</accession>
<protein>
    <submittedName>
        <fullName evidence="1">Uncharacterized protein</fullName>
    </submittedName>
</protein>
<organism evidence="1">
    <name type="scientific">Arundo donax</name>
    <name type="common">Giant reed</name>
    <name type="synonym">Donax arundinaceus</name>
    <dbReference type="NCBI Taxonomy" id="35708"/>
    <lineage>
        <taxon>Eukaryota</taxon>
        <taxon>Viridiplantae</taxon>
        <taxon>Streptophyta</taxon>
        <taxon>Embryophyta</taxon>
        <taxon>Tracheophyta</taxon>
        <taxon>Spermatophyta</taxon>
        <taxon>Magnoliopsida</taxon>
        <taxon>Liliopsida</taxon>
        <taxon>Poales</taxon>
        <taxon>Poaceae</taxon>
        <taxon>PACMAD clade</taxon>
        <taxon>Arundinoideae</taxon>
        <taxon>Arundineae</taxon>
        <taxon>Arundo</taxon>
    </lineage>
</organism>
<dbReference type="EMBL" id="GBRH01256889">
    <property type="protein sequence ID" value="JAD41006.1"/>
    <property type="molecule type" value="Transcribed_RNA"/>
</dbReference>
<reference evidence="1" key="1">
    <citation type="submission" date="2014-09" db="EMBL/GenBank/DDBJ databases">
        <authorList>
            <person name="Magalhaes I.L.F."/>
            <person name="Oliveira U."/>
            <person name="Santos F.R."/>
            <person name="Vidigal T.H.D.A."/>
            <person name="Brescovit A.D."/>
            <person name="Santos A.J."/>
        </authorList>
    </citation>
    <scope>NUCLEOTIDE SEQUENCE</scope>
    <source>
        <tissue evidence="1">Shoot tissue taken approximately 20 cm above the soil surface</tissue>
    </source>
</reference>
<evidence type="ECO:0000313" key="1">
    <source>
        <dbReference type="EMBL" id="JAD41006.1"/>
    </source>
</evidence>
<proteinExistence type="predicted"/>
<sequence>MNFKKLEKSYLAIGMWETRSRTEGKLSLQDKRLLRHLLKNA</sequence>
<name>A0A0A8ZQD4_ARUDO</name>
<dbReference type="AlphaFoldDB" id="A0A0A8ZQD4"/>
<reference evidence="1" key="2">
    <citation type="journal article" date="2015" name="Data Brief">
        <title>Shoot transcriptome of the giant reed, Arundo donax.</title>
        <authorList>
            <person name="Barrero R.A."/>
            <person name="Guerrero F.D."/>
            <person name="Moolhuijzen P."/>
            <person name="Goolsby J.A."/>
            <person name="Tidwell J."/>
            <person name="Bellgard S.E."/>
            <person name="Bellgard M.I."/>
        </authorList>
    </citation>
    <scope>NUCLEOTIDE SEQUENCE</scope>
    <source>
        <tissue evidence="1">Shoot tissue taken approximately 20 cm above the soil surface</tissue>
    </source>
</reference>